<dbReference type="Pfam" id="PF04020">
    <property type="entry name" value="Phage_holin_4_2"/>
    <property type="match status" value="1"/>
</dbReference>
<dbReference type="PANTHER" id="PTHR37309:SF1">
    <property type="entry name" value="SLR0284 PROTEIN"/>
    <property type="match status" value="1"/>
</dbReference>
<dbReference type="EMBL" id="JACCBX010000001">
    <property type="protein sequence ID" value="NYE03670.1"/>
    <property type="molecule type" value="Genomic_DNA"/>
</dbReference>
<evidence type="ECO:0000256" key="1">
    <source>
        <dbReference type="SAM" id="Phobius"/>
    </source>
</evidence>
<feature type="transmembrane region" description="Helical" evidence="1">
    <location>
        <begin position="54"/>
        <end position="73"/>
    </location>
</feature>
<feature type="transmembrane region" description="Helical" evidence="1">
    <location>
        <begin position="88"/>
        <end position="109"/>
    </location>
</feature>
<dbReference type="PANTHER" id="PTHR37309">
    <property type="entry name" value="SLR0284 PROTEIN"/>
    <property type="match status" value="1"/>
</dbReference>
<gene>
    <name evidence="2" type="ORF">F4694_000389</name>
</gene>
<reference evidence="3" key="1">
    <citation type="submission" date="2020-07" db="EMBL/GenBank/DDBJ databases">
        <authorList>
            <person name="Partida-Martinez L."/>
            <person name="Huntemann M."/>
            <person name="Clum A."/>
            <person name="Wang J."/>
            <person name="Palaniappan K."/>
            <person name="Ritter S."/>
            <person name="Chen I.-M."/>
            <person name="Stamatis D."/>
            <person name="Reddy T."/>
            <person name="O'Malley R."/>
            <person name="Daum C."/>
            <person name="Shapiro N."/>
            <person name="Ivanova N."/>
            <person name="Kyrpides N."/>
            <person name="Woyke T."/>
        </authorList>
    </citation>
    <scope>NUCLEOTIDE SEQUENCE [LARGE SCALE GENOMIC DNA]</scope>
    <source>
        <strain evidence="3">AT2.8</strain>
    </source>
</reference>
<protein>
    <submittedName>
        <fullName evidence="2">Membrane protein</fullName>
    </submittedName>
</protein>
<accession>A0A852T4Q6</accession>
<dbReference type="Proteomes" id="UP000548423">
    <property type="component" value="Unassembled WGS sequence"/>
</dbReference>
<evidence type="ECO:0000313" key="3">
    <source>
        <dbReference type="Proteomes" id="UP000548423"/>
    </source>
</evidence>
<keyword evidence="1" id="KW-0812">Transmembrane</keyword>
<sequence>MKWLIGILINAVLFMAIAGYFSESFVLEGFAAAIGASFLLSIINIIVRPILVILTLPATVLTLGFFLFVINAFTLEITDYLMGDSFEIAGFGMALLAAVIMSIVTLVLNKTILKSSKEK</sequence>
<dbReference type="AlphaFoldDB" id="A0A852T4Q6"/>
<keyword evidence="1" id="KW-0472">Membrane</keyword>
<name>A0A852T4Q6_9BACI</name>
<dbReference type="InterPro" id="IPR007165">
    <property type="entry name" value="Phage_holin_4_2"/>
</dbReference>
<reference evidence="3" key="2">
    <citation type="submission" date="2020-08" db="EMBL/GenBank/DDBJ databases">
        <title>The Agave Microbiome: Exploring the role of microbial communities in plant adaptations to desert environments.</title>
        <authorList>
            <person name="Partida-Martinez L.P."/>
        </authorList>
    </citation>
    <scope>NUCLEOTIDE SEQUENCE [LARGE SCALE GENOMIC DNA]</scope>
    <source>
        <strain evidence="3">AT2.8</strain>
    </source>
</reference>
<keyword evidence="1" id="KW-1133">Transmembrane helix</keyword>
<feature type="transmembrane region" description="Helical" evidence="1">
    <location>
        <begin position="28"/>
        <end position="47"/>
    </location>
</feature>
<proteinExistence type="predicted"/>
<evidence type="ECO:0000313" key="2">
    <source>
        <dbReference type="EMBL" id="NYE03670.1"/>
    </source>
</evidence>
<comment type="caution">
    <text evidence="2">The sequence shown here is derived from an EMBL/GenBank/DDBJ whole genome shotgun (WGS) entry which is preliminary data.</text>
</comment>
<organism evidence="2 3">
    <name type="scientific">Neobacillus niacini</name>
    <dbReference type="NCBI Taxonomy" id="86668"/>
    <lineage>
        <taxon>Bacteria</taxon>
        <taxon>Bacillati</taxon>
        <taxon>Bacillota</taxon>
        <taxon>Bacilli</taxon>
        <taxon>Bacillales</taxon>
        <taxon>Bacillaceae</taxon>
        <taxon>Neobacillus</taxon>
    </lineage>
</organism>